<dbReference type="PANTHER" id="PTHR46512">
    <property type="entry name" value="PEPTIDYLPROLYL ISOMERASE"/>
    <property type="match status" value="1"/>
</dbReference>
<gene>
    <name evidence="5" type="ORF">HKI87_01g04700</name>
</gene>
<dbReference type="AlphaFoldDB" id="A0AAX4NXT3"/>
<dbReference type="PROSITE" id="PS50059">
    <property type="entry name" value="FKBP_PPIASE"/>
    <property type="match status" value="1"/>
</dbReference>
<dbReference type="SUPFAM" id="SSF48452">
    <property type="entry name" value="TPR-like"/>
    <property type="match status" value="1"/>
</dbReference>
<keyword evidence="3" id="KW-0697">Rotamase</keyword>
<organism evidence="5 6">
    <name type="scientific">Chloropicon roscoffensis</name>
    <dbReference type="NCBI Taxonomy" id="1461544"/>
    <lineage>
        <taxon>Eukaryota</taxon>
        <taxon>Viridiplantae</taxon>
        <taxon>Chlorophyta</taxon>
        <taxon>Chloropicophyceae</taxon>
        <taxon>Chloropicales</taxon>
        <taxon>Chloropicaceae</taxon>
        <taxon>Chloropicon</taxon>
    </lineage>
</organism>
<evidence type="ECO:0000259" key="4">
    <source>
        <dbReference type="PROSITE" id="PS50059"/>
    </source>
</evidence>
<dbReference type="Pfam" id="PF00254">
    <property type="entry name" value="FKBP_C"/>
    <property type="match status" value="1"/>
</dbReference>
<keyword evidence="6" id="KW-1185">Reference proteome</keyword>
<keyword evidence="1" id="KW-0677">Repeat</keyword>
<dbReference type="Gene3D" id="1.25.40.10">
    <property type="entry name" value="Tetratricopeptide repeat domain"/>
    <property type="match status" value="1"/>
</dbReference>
<sequence>MSADQQRDDGEVALAAGVTKTVVTAGHGDSRAPQFAKCFVHFKCFVRGEEVHDTTVQDGSPVEVMAGGGSGPPSTSTVTRGLEIGLLGMVEGEKATLCVSSEYGYGEEGSFSFPSVPPSSDLVYTVHLFGWLEPGQEKPRGDMLFEERLCAAQRRRDLGVEKFRAGAYEDSWTYFSMGLSYLNQDLMLQLEDKEARKANEVRHPLLLNSFSSLVRLQRHGRALEMAERVVREDPGNSKAWCRVAKGHRLQGDLESAIKAIGAASRLEPESAAVRDESRRIEEATEAKRGREKGRFLGMFG</sequence>
<dbReference type="InterPro" id="IPR050754">
    <property type="entry name" value="FKBP4/5/8-like"/>
</dbReference>
<feature type="domain" description="PPIase FKBP-type" evidence="4">
    <location>
        <begin position="35"/>
        <end position="132"/>
    </location>
</feature>
<evidence type="ECO:0000256" key="1">
    <source>
        <dbReference type="ARBA" id="ARBA00022737"/>
    </source>
</evidence>
<evidence type="ECO:0000313" key="5">
    <source>
        <dbReference type="EMBL" id="WZN58945.1"/>
    </source>
</evidence>
<evidence type="ECO:0000313" key="6">
    <source>
        <dbReference type="Proteomes" id="UP001472866"/>
    </source>
</evidence>
<dbReference type="GO" id="GO:0003755">
    <property type="term" value="F:peptidyl-prolyl cis-trans isomerase activity"/>
    <property type="evidence" value="ECO:0007669"/>
    <property type="project" value="UniProtKB-KW"/>
</dbReference>
<evidence type="ECO:0000256" key="3">
    <source>
        <dbReference type="PROSITE-ProRule" id="PRU00277"/>
    </source>
</evidence>
<evidence type="ECO:0000256" key="2">
    <source>
        <dbReference type="ARBA" id="ARBA00022803"/>
    </source>
</evidence>
<keyword evidence="2" id="KW-0802">TPR repeat</keyword>
<dbReference type="EC" id="5.2.1.8" evidence="3"/>
<dbReference type="InterPro" id="IPR001179">
    <property type="entry name" value="PPIase_FKBP_dom"/>
</dbReference>
<reference evidence="5 6" key="1">
    <citation type="submission" date="2024-03" db="EMBL/GenBank/DDBJ databases">
        <title>Complete genome sequence of the green alga Chloropicon roscoffensis RCC1871.</title>
        <authorList>
            <person name="Lemieux C."/>
            <person name="Pombert J.-F."/>
            <person name="Otis C."/>
            <person name="Turmel M."/>
        </authorList>
    </citation>
    <scope>NUCLEOTIDE SEQUENCE [LARGE SCALE GENOMIC DNA]</scope>
    <source>
        <strain evidence="5 6">RCC1871</strain>
    </source>
</reference>
<dbReference type="SUPFAM" id="SSF54534">
    <property type="entry name" value="FKBP-like"/>
    <property type="match status" value="1"/>
</dbReference>
<dbReference type="Gene3D" id="3.10.50.40">
    <property type="match status" value="1"/>
</dbReference>
<accession>A0AAX4NXT3</accession>
<comment type="catalytic activity">
    <reaction evidence="3">
        <text>[protein]-peptidylproline (omega=180) = [protein]-peptidylproline (omega=0)</text>
        <dbReference type="Rhea" id="RHEA:16237"/>
        <dbReference type="Rhea" id="RHEA-COMP:10747"/>
        <dbReference type="Rhea" id="RHEA-COMP:10748"/>
        <dbReference type="ChEBI" id="CHEBI:83833"/>
        <dbReference type="ChEBI" id="CHEBI:83834"/>
        <dbReference type="EC" id="5.2.1.8"/>
    </reaction>
</comment>
<protein>
    <recommendedName>
        <fullName evidence="3">peptidylprolyl isomerase</fullName>
        <ecNumber evidence="3">5.2.1.8</ecNumber>
    </recommendedName>
</protein>
<dbReference type="PANTHER" id="PTHR46512:SF12">
    <property type="entry name" value="PEPTIDYLPROLYL ISOMERASE"/>
    <property type="match status" value="1"/>
</dbReference>
<dbReference type="InterPro" id="IPR046357">
    <property type="entry name" value="PPIase_dom_sf"/>
</dbReference>
<name>A0AAX4NXT3_9CHLO</name>
<proteinExistence type="predicted"/>
<dbReference type="EMBL" id="CP151501">
    <property type="protein sequence ID" value="WZN58945.1"/>
    <property type="molecule type" value="Genomic_DNA"/>
</dbReference>
<keyword evidence="3 5" id="KW-0413">Isomerase</keyword>
<dbReference type="InterPro" id="IPR011990">
    <property type="entry name" value="TPR-like_helical_dom_sf"/>
</dbReference>
<dbReference type="Proteomes" id="UP001472866">
    <property type="component" value="Chromosome 01"/>
</dbReference>